<dbReference type="OrthoDB" id="3778039at2759"/>
<organism evidence="3 4">
    <name type="scientific">Clohesyomyces aquaticus</name>
    <dbReference type="NCBI Taxonomy" id="1231657"/>
    <lineage>
        <taxon>Eukaryota</taxon>
        <taxon>Fungi</taxon>
        <taxon>Dikarya</taxon>
        <taxon>Ascomycota</taxon>
        <taxon>Pezizomycotina</taxon>
        <taxon>Dothideomycetes</taxon>
        <taxon>Pleosporomycetidae</taxon>
        <taxon>Pleosporales</taxon>
        <taxon>Lindgomycetaceae</taxon>
        <taxon>Clohesyomyces</taxon>
    </lineage>
</organism>
<protein>
    <recommendedName>
        <fullName evidence="5">Lysine-specific metallo-endopeptidase domain-containing protein</fullName>
    </recommendedName>
</protein>
<dbReference type="Gene3D" id="3.40.390.10">
    <property type="entry name" value="Collagenase (Catalytic Domain)"/>
    <property type="match status" value="1"/>
</dbReference>
<dbReference type="AlphaFoldDB" id="A0A1Y1ZNR4"/>
<feature type="region of interest" description="Disordered" evidence="1">
    <location>
        <begin position="218"/>
        <end position="238"/>
    </location>
</feature>
<gene>
    <name evidence="3" type="ORF">BCR34DRAFT_587555</name>
</gene>
<dbReference type="InterPro" id="IPR024079">
    <property type="entry name" value="MetalloPept_cat_dom_sf"/>
</dbReference>
<name>A0A1Y1ZNR4_9PLEO</name>
<accession>A0A1Y1ZNR4</accession>
<feature type="signal peptide" evidence="2">
    <location>
        <begin position="1"/>
        <end position="24"/>
    </location>
</feature>
<reference evidence="3 4" key="1">
    <citation type="submission" date="2016-07" db="EMBL/GenBank/DDBJ databases">
        <title>Pervasive Adenine N6-methylation of Active Genes in Fungi.</title>
        <authorList>
            <consortium name="DOE Joint Genome Institute"/>
            <person name="Mondo S.J."/>
            <person name="Dannebaum R.O."/>
            <person name="Kuo R.C."/>
            <person name="Labutti K."/>
            <person name="Haridas S."/>
            <person name="Kuo A."/>
            <person name="Salamov A."/>
            <person name="Ahrendt S.R."/>
            <person name="Lipzen A."/>
            <person name="Sullivan W."/>
            <person name="Andreopoulos W.B."/>
            <person name="Clum A."/>
            <person name="Lindquist E."/>
            <person name="Daum C."/>
            <person name="Ramamoorthy G.K."/>
            <person name="Gryganskyi A."/>
            <person name="Culley D."/>
            <person name="Magnuson J.K."/>
            <person name="James T.Y."/>
            <person name="O'Malley M.A."/>
            <person name="Stajich J.E."/>
            <person name="Spatafora J.W."/>
            <person name="Visel A."/>
            <person name="Grigoriev I.V."/>
        </authorList>
    </citation>
    <scope>NUCLEOTIDE SEQUENCE [LARGE SCALE GENOMIC DNA]</scope>
    <source>
        <strain evidence="3 4">CBS 115471</strain>
    </source>
</reference>
<comment type="caution">
    <text evidence="3">The sequence shown here is derived from an EMBL/GenBank/DDBJ whole genome shotgun (WGS) entry which is preliminary data.</text>
</comment>
<evidence type="ECO:0008006" key="5">
    <source>
        <dbReference type="Google" id="ProtNLM"/>
    </source>
</evidence>
<evidence type="ECO:0000313" key="3">
    <source>
        <dbReference type="EMBL" id="ORY11866.1"/>
    </source>
</evidence>
<proteinExistence type="predicted"/>
<feature type="chain" id="PRO_5011965692" description="Lysine-specific metallo-endopeptidase domain-containing protein" evidence="2">
    <location>
        <begin position="25"/>
        <end position="405"/>
    </location>
</feature>
<evidence type="ECO:0000256" key="1">
    <source>
        <dbReference type="SAM" id="MobiDB-lite"/>
    </source>
</evidence>
<dbReference type="GO" id="GO:0008237">
    <property type="term" value="F:metallopeptidase activity"/>
    <property type="evidence" value="ECO:0007669"/>
    <property type="project" value="InterPro"/>
</dbReference>
<dbReference type="Proteomes" id="UP000193144">
    <property type="component" value="Unassembled WGS sequence"/>
</dbReference>
<keyword evidence="4" id="KW-1185">Reference proteome</keyword>
<evidence type="ECO:0000313" key="4">
    <source>
        <dbReference type="Proteomes" id="UP000193144"/>
    </source>
</evidence>
<evidence type="ECO:0000256" key="2">
    <source>
        <dbReference type="SAM" id="SignalP"/>
    </source>
</evidence>
<keyword evidence="2" id="KW-0732">Signal</keyword>
<sequence length="405" mass="45031">MLLSARRCMVSLFIFALQTSQITAVPEQGKENALLPTWNIVGGNGGRNTGNCAGNDLQALQGSWEEACLMARKANADLSWLEATAINTRGIGPAAPEGKKKSSDDYIEWRRILDTYIAFFGEIPFNQQGDAGVANVDVGRLKHEHSQAVEDFFRDIERDFCQSASSSRGKLLVCTDETYRFIKNGEIDPGDAQGRKIEETHPNCEGQGGVWYSPDLPERLRYSEEPPPGESGTRPLCNSRDDDMALTLRNVNAIFFCPLALDSTQTLPTANNLRTQIKSRSRWRKKDVNKDEIAQKLLNRGIGTVEDPLGNAKETLSVIFLHEMLHLLKGAIDNQAVDINGNPMNDGVETAFRATKAYGLVHARNLATHRPDLARKNPDNVAYFAFAMFFDELDWSRGYAMSKRS</sequence>
<dbReference type="EMBL" id="MCFA01000056">
    <property type="protein sequence ID" value="ORY11866.1"/>
    <property type="molecule type" value="Genomic_DNA"/>
</dbReference>